<accession>A0ABP1R4V0</accession>
<organism evidence="2 3">
    <name type="scientific">Orchesella dallaii</name>
    <dbReference type="NCBI Taxonomy" id="48710"/>
    <lineage>
        <taxon>Eukaryota</taxon>
        <taxon>Metazoa</taxon>
        <taxon>Ecdysozoa</taxon>
        <taxon>Arthropoda</taxon>
        <taxon>Hexapoda</taxon>
        <taxon>Collembola</taxon>
        <taxon>Entomobryomorpha</taxon>
        <taxon>Entomobryoidea</taxon>
        <taxon>Orchesellidae</taxon>
        <taxon>Orchesellinae</taxon>
        <taxon>Orchesella</taxon>
    </lineage>
</organism>
<evidence type="ECO:0000259" key="1">
    <source>
        <dbReference type="Pfam" id="PF20700"/>
    </source>
</evidence>
<dbReference type="Proteomes" id="UP001642540">
    <property type="component" value="Unassembled WGS sequence"/>
</dbReference>
<protein>
    <recommendedName>
        <fullName evidence="1">Mutator-like transposase domain-containing protein</fullName>
    </recommendedName>
</protein>
<proteinExistence type="predicted"/>
<reference evidence="2 3" key="1">
    <citation type="submission" date="2024-08" db="EMBL/GenBank/DDBJ databases">
        <authorList>
            <person name="Cucini C."/>
            <person name="Frati F."/>
        </authorList>
    </citation>
    <scope>NUCLEOTIDE SEQUENCE [LARGE SCALE GENOMIC DNA]</scope>
</reference>
<comment type="caution">
    <text evidence="2">The sequence shown here is derived from an EMBL/GenBank/DDBJ whole genome shotgun (WGS) entry which is preliminary data.</text>
</comment>
<gene>
    <name evidence="2" type="ORF">ODALV1_LOCUS18549</name>
</gene>
<sequence length="368" mass="41051">MGFVSKERKARMANLKLAKRWKSEPDSTDIASTQTKTVKVQKRSVKVRSFGVQTDEDVNSPVPAFQLSKGSSPYADFSTPLVGSHTNTETTITLDLNKTKDVDYSSNSPAIEELDIDHCFGFEESPTSFNEENQLVEVTPMDIEVGNTNADEDTLTTVSHCVESQSTPFRPRILKKARTLQFPKEHASTQLFPLKRKASEISGAKRRKTPPSSVFPSHVQMARKYQSQMRKSLHGRRVLSLESLINTVGAISKHKCDCSDTCISFKTELKTGLETIVVFNCVCKEEFKFTSNSSATSLPINRAFVWATQASATGFYAAETFLSILDVPSPCWSAFKKQQDSFHKEMMDAVMLDMAKWGAEEAELESLK</sequence>
<keyword evidence="3" id="KW-1185">Reference proteome</keyword>
<evidence type="ECO:0000313" key="2">
    <source>
        <dbReference type="EMBL" id="CAL8119436.1"/>
    </source>
</evidence>
<dbReference type="EMBL" id="CAXLJM020000059">
    <property type="protein sequence ID" value="CAL8119436.1"/>
    <property type="molecule type" value="Genomic_DNA"/>
</dbReference>
<name>A0ABP1R4V0_9HEXA</name>
<evidence type="ECO:0000313" key="3">
    <source>
        <dbReference type="Proteomes" id="UP001642540"/>
    </source>
</evidence>
<dbReference type="Pfam" id="PF20700">
    <property type="entry name" value="Mutator"/>
    <property type="match status" value="1"/>
</dbReference>
<feature type="domain" description="Mutator-like transposase" evidence="1">
    <location>
        <begin position="235"/>
        <end position="366"/>
    </location>
</feature>
<dbReference type="InterPro" id="IPR049012">
    <property type="entry name" value="Mutator_transp_dom"/>
</dbReference>